<keyword evidence="4" id="KW-0812">Transmembrane</keyword>
<reference evidence="12 13" key="1">
    <citation type="journal article" date="2014" name="Genome Announc.">
        <title>Genome Sequence of a Presumptive Mannheimia haemolytica Strain with an A1/A6-Cross-Reactive Serotype from a White-Tailed Deer (Odocoileus virginianus).</title>
        <authorList>
            <person name="Lawrence P.K."/>
            <person name="Bey R.F."/>
            <person name="Wiener B."/>
            <person name="Kittichotirat W."/>
            <person name="Bumgarner R.E."/>
        </authorList>
    </citation>
    <scope>NUCLEOTIDE SEQUENCE [LARGE SCALE GENOMIC DNA]</scope>
    <source>
        <strain evidence="12 13">PKL10</strain>
    </source>
</reference>
<feature type="domain" description="Porin" evidence="11">
    <location>
        <begin position="7"/>
        <end position="322"/>
    </location>
</feature>
<protein>
    <submittedName>
        <fullName evidence="12">Membrane protein</fullName>
    </submittedName>
</protein>
<evidence type="ECO:0000313" key="12">
    <source>
        <dbReference type="EMBL" id="EXI61633.1"/>
    </source>
</evidence>
<dbReference type="GO" id="GO:0046930">
    <property type="term" value="C:pore complex"/>
    <property type="evidence" value="ECO:0007669"/>
    <property type="project" value="UniProtKB-KW"/>
</dbReference>
<evidence type="ECO:0000256" key="10">
    <source>
        <dbReference type="SAM" id="SignalP"/>
    </source>
</evidence>
<keyword evidence="13" id="KW-1185">Reference proteome</keyword>
<dbReference type="CDD" id="cd00342">
    <property type="entry name" value="gram_neg_porins"/>
    <property type="match status" value="1"/>
</dbReference>
<dbReference type="PATRIC" id="fig|1450449.3.peg.1693"/>
<dbReference type="EMBL" id="JANJ01000006">
    <property type="protein sequence ID" value="EXI61633.1"/>
    <property type="molecule type" value="Genomic_DNA"/>
</dbReference>
<feature type="chain" id="PRO_5001460773" evidence="10">
    <location>
        <begin position="20"/>
        <end position="347"/>
    </location>
</feature>
<organism evidence="12 13">
    <name type="scientific">Mannheimia granulomatis</name>
    <dbReference type="NCBI Taxonomy" id="85402"/>
    <lineage>
        <taxon>Bacteria</taxon>
        <taxon>Pseudomonadati</taxon>
        <taxon>Pseudomonadota</taxon>
        <taxon>Gammaproteobacteria</taxon>
        <taxon>Pasteurellales</taxon>
        <taxon>Pasteurellaceae</taxon>
        <taxon>Mannheimia</taxon>
    </lineage>
</organism>
<name>A0A011LWQ0_9PAST</name>
<sequence>MKKTLLALAVAAFATSASAETIFDKEGTKIDFSGSIRVILDNQTKKENGKTVREGDNGHSHLRNNGTRFGLNITHALNDNGYYAVGGLQTRFKNDSASGFGTLYAHHAFVGLGKTGYGQMTFGKQLSIADDVGLANDYEYGLLADYVPTSSTNSIRYDYTAIEGLTLSANYNFGQKSEDDGKLLDKEIKNGFAFGGIYEANNWIFHGVYGRTNYKANTSEKHRADAFDAAIGYNVTDALLVGVDGGYQVEKTGSSKDKSFYVGPMAKFQVTDKSSIYGNYLYGQTKNEDGSKDKTHGFLAGADYQFHKHVVAYVEGKYVKGKEFNANGIRGDKTTEKAIGVGMRVNW</sequence>
<evidence type="ECO:0000256" key="4">
    <source>
        <dbReference type="ARBA" id="ARBA00022692"/>
    </source>
</evidence>
<keyword evidence="5 10" id="KW-0732">Signal</keyword>
<keyword evidence="9" id="KW-0998">Cell outer membrane</keyword>
<gene>
    <name evidence="12" type="ORF">AK33_08540</name>
</gene>
<keyword evidence="2" id="KW-0813">Transport</keyword>
<keyword evidence="7" id="KW-0626">Porin</keyword>
<dbReference type="InterPro" id="IPR023614">
    <property type="entry name" value="Porin_dom_sf"/>
</dbReference>
<dbReference type="PANTHER" id="PTHR34501:SF2">
    <property type="entry name" value="OUTER MEMBRANE PORIN F-RELATED"/>
    <property type="match status" value="1"/>
</dbReference>
<proteinExistence type="predicted"/>
<evidence type="ECO:0000313" key="13">
    <source>
        <dbReference type="Proteomes" id="UP000054123"/>
    </source>
</evidence>
<dbReference type="OrthoDB" id="5689851at2"/>
<dbReference type="Gene3D" id="2.40.160.10">
    <property type="entry name" value="Porin"/>
    <property type="match status" value="1"/>
</dbReference>
<evidence type="ECO:0000256" key="5">
    <source>
        <dbReference type="ARBA" id="ARBA00022729"/>
    </source>
</evidence>
<dbReference type="Proteomes" id="UP000054123">
    <property type="component" value="Unassembled WGS sequence"/>
</dbReference>
<dbReference type="STRING" id="1122190.GCA_000621105_00803"/>
<dbReference type="GO" id="GO:0015288">
    <property type="term" value="F:porin activity"/>
    <property type="evidence" value="ECO:0007669"/>
    <property type="project" value="UniProtKB-KW"/>
</dbReference>
<dbReference type="RefSeq" id="WP_042803531.1">
    <property type="nucleotide sequence ID" value="NZ_AVSP01000005.1"/>
</dbReference>
<dbReference type="SUPFAM" id="SSF56935">
    <property type="entry name" value="Porins"/>
    <property type="match status" value="1"/>
</dbReference>
<keyword evidence="3" id="KW-1134">Transmembrane beta strand</keyword>
<evidence type="ECO:0000256" key="6">
    <source>
        <dbReference type="ARBA" id="ARBA00023065"/>
    </source>
</evidence>
<keyword evidence="8" id="KW-0472">Membrane</keyword>
<evidence type="ECO:0000256" key="8">
    <source>
        <dbReference type="ARBA" id="ARBA00023136"/>
    </source>
</evidence>
<evidence type="ECO:0000256" key="1">
    <source>
        <dbReference type="ARBA" id="ARBA00004571"/>
    </source>
</evidence>
<dbReference type="AlphaFoldDB" id="A0A011LWQ0"/>
<accession>A0A011LWQ0</accession>
<feature type="signal peptide" evidence="10">
    <location>
        <begin position="1"/>
        <end position="19"/>
    </location>
</feature>
<comment type="caution">
    <text evidence="12">The sequence shown here is derived from an EMBL/GenBank/DDBJ whole genome shotgun (WGS) entry which is preliminary data.</text>
</comment>
<dbReference type="Pfam" id="PF13609">
    <property type="entry name" value="Porin_4"/>
    <property type="match status" value="1"/>
</dbReference>
<dbReference type="PANTHER" id="PTHR34501">
    <property type="entry name" value="PROTEIN YDDL-RELATED"/>
    <property type="match status" value="1"/>
</dbReference>
<dbReference type="InterPro" id="IPR050298">
    <property type="entry name" value="Gram-neg_bact_OMP"/>
</dbReference>
<evidence type="ECO:0000259" key="11">
    <source>
        <dbReference type="Pfam" id="PF13609"/>
    </source>
</evidence>
<dbReference type="InterPro" id="IPR033900">
    <property type="entry name" value="Gram_neg_porin_domain"/>
</dbReference>
<dbReference type="GO" id="GO:0006811">
    <property type="term" value="P:monoatomic ion transport"/>
    <property type="evidence" value="ECO:0007669"/>
    <property type="project" value="UniProtKB-KW"/>
</dbReference>
<evidence type="ECO:0000256" key="2">
    <source>
        <dbReference type="ARBA" id="ARBA00022448"/>
    </source>
</evidence>
<evidence type="ECO:0000256" key="7">
    <source>
        <dbReference type="ARBA" id="ARBA00023114"/>
    </source>
</evidence>
<keyword evidence="6" id="KW-0406">Ion transport</keyword>
<dbReference type="GO" id="GO:0009279">
    <property type="term" value="C:cell outer membrane"/>
    <property type="evidence" value="ECO:0007669"/>
    <property type="project" value="UniProtKB-SubCell"/>
</dbReference>
<evidence type="ECO:0000256" key="3">
    <source>
        <dbReference type="ARBA" id="ARBA00022452"/>
    </source>
</evidence>
<evidence type="ECO:0000256" key="9">
    <source>
        <dbReference type="ARBA" id="ARBA00023237"/>
    </source>
</evidence>
<comment type="subcellular location">
    <subcellularLocation>
        <location evidence="1">Cell outer membrane</location>
        <topology evidence="1">Multi-pass membrane protein</topology>
    </subcellularLocation>
</comment>